<evidence type="ECO:0000313" key="6">
    <source>
        <dbReference type="Proteomes" id="UP001526201"/>
    </source>
</evidence>
<dbReference type="Pfam" id="PF08240">
    <property type="entry name" value="ADH_N"/>
    <property type="match status" value="1"/>
</dbReference>
<dbReference type="Proteomes" id="UP001526201">
    <property type="component" value="Unassembled WGS sequence"/>
</dbReference>
<dbReference type="PANTHER" id="PTHR43401:SF2">
    <property type="entry name" value="L-THREONINE 3-DEHYDROGENASE"/>
    <property type="match status" value="1"/>
</dbReference>
<dbReference type="EMBL" id="JACKTY010000012">
    <property type="protein sequence ID" value="MCV7225143.1"/>
    <property type="molecule type" value="Genomic_DNA"/>
</dbReference>
<gene>
    <name evidence="5" type="ORF">H7J73_03720</name>
</gene>
<dbReference type="InterPro" id="IPR036291">
    <property type="entry name" value="NAD(P)-bd_dom_sf"/>
</dbReference>
<keyword evidence="6" id="KW-1185">Reference proteome</keyword>
<comment type="caution">
    <text evidence="5">The sequence shown here is derived from an EMBL/GenBank/DDBJ whole genome shotgun (WGS) entry which is preliminary data.</text>
</comment>
<accession>A0ABT3C6Q9</accession>
<dbReference type="PANTHER" id="PTHR43401">
    <property type="entry name" value="L-THREONINE 3-DEHYDROGENASE"/>
    <property type="match status" value="1"/>
</dbReference>
<protein>
    <submittedName>
        <fullName evidence="5">Zinc-binding dehydrogenase</fullName>
    </submittedName>
</protein>
<dbReference type="InterPro" id="IPR050129">
    <property type="entry name" value="Zn_alcohol_dh"/>
</dbReference>
<evidence type="ECO:0000256" key="2">
    <source>
        <dbReference type="ARBA" id="ARBA00023002"/>
    </source>
</evidence>
<name>A0ABT3C6Q9_9MYCO</name>
<proteinExistence type="predicted"/>
<dbReference type="Gene3D" id="3.90.180.10">
    <property type="entry name" value="Medium-chain alcohol dehydrogenases, catalytic domain"/>
    <property type="match status" value="1"/>
</dbReference>
<dbReference type="SUPFAM" id="SSF50129">
    <property type="entry name" value="GroES-like"/>
    <property type="match status" value="1"/>
</dbReference>
<feature type="domain" description="Alcohol dehydrogenase-like C-terminal" evidence="3">
    <location>
        <begin position="185"/>
        <end position="313"/>
    </location>
</feature>
<dbReference type="InterPro" id="IPR013149">
    <property type="entry name" value="ADH-like_C"/>
</dbReference>
<dbReference type="Pfam" id="PF00107">
    <property type="entry name" value="ADH_zinc_N"/>
    <property type="match status" value="1"/>
</dbReference>
<dbReference type="InterPro" id="IPR013154">
    <property type="entry name" value="ADH-like_N"/>
</dbReference>
<evidence type="ECO:0000259" key="3">
    <source>
        <dbReference type="Pfam" id="PF00107"/>
    </source>
</evidence>
<dbReference type="RefSeq" id="WP_264066013.1">
    <property type="nucleotide sequence ID" value="NZ_JACKTY010000012.1"/>
</dbReference>
<keyword evidence="2" id="KW-0560">Oxidoreductase</keyword>
<dbReference type="SUPFAM" id="SSF51735">
    <property type="entry name" value="NAD(P)-binding Rossmann-fold domains"/>
    <property type="match status" value="1"/>
</dbReference>
<feature type="domain" description="Alcohol dehydrogenase-like N-terminal" evidence="4">
    <location>
        <begin position="24"/>
        <end position="143"/>
    </location>
</feature>
<evidence type="ECO:0000313" key="5">
    <source>
        <dbReference type="EMBL" id="MCV7225143.1"/>
    </source>
</evidence>
<evidence type="ECO:0000259" key="4">
    <source>
        <dbReference type="Pfam" id="PF08240"/>
    </source>
</evidence>
<reference evidence="5 6" key="1">
    <citation type="journal article" date="2022" name="BMC Genomics">
        <title>Comparative genome analysis of mycobacteria focusing on tRNA and non-coding RNA.</title>
        <authorList>
            <person name="Behra P.R.K."/>
            <person name="Pettersson B.M.F."/>
            <person name="Ramesh M."/>
            <person name="Das S."/>
            <person name="Dasgupta S."/>
            <person name="Kirsebom L.A."/>
        </authorList>
    </citation>
    <scope>NUCLEOTIDE SEQUENCE [LARGE SCALE GENOMIC DNA]</scope>
    <source>
        <strain evidence="5 6">DSM 44078</strain>
    </source>
</reference>
<dbReference type="InterPro" id="IPR011032">
    <property type="entry name" value="GroES-like_sf"/>
</dbReference>
<organism evidence="5 6">
    <name type="scientific">Mycolicibacterium komossense</name>
    <dbReference type="NCBI Taxonomy" id="1779"/>
    <lineage>
        <taxon>Bacteria</taxon>
        <taxon>Bacillati</taxon>
        <taxon>Actinomycetota</taxon>
        <taxon>Actinomycetes</taxon>
        <taxon>Mycobacteriales</taxon>
        <taxon>Mycobacteriaceae</taxon>
        <taxon>Mycolicibacterium</taxon>
    </lineage>
</organism>
<evidence type="ECO:0000256" key="1">
    <source>
        <dbReference type="ARBA" id="ARBA00001947"/>
    </source>
</evidence>
<dbReference type="Gene3D" id="3.40.50.720">
    <property type="entry name" value="NAD(P)-binding Rossmann-like Domain"/>
    <property type="match status" value="1"/>
</dbReference>
<comment type="cofactor">
    <cofactor evidence="1">
        <name>Zn(2+)</name>
        <dbReference type="ChEBI" id="CHEBI:29105"/>
    </cofactor>
</comment>
<sequence length="354" mass="38414">MQAVVVYGPGDYRLESKPIPVPGTNELVMRVESVGICASDYKCFTGAPKYWGDDSRPPLVQRGITPGHEFVGVVVEAGPGGLAHHGVQEGQRITAEQIVPRGDDRYIRRGQYWMAEDTTIFGLRVFDGAMAEYMLIPAEARVHRVSSSVKPEHAAFAEPLSCALHGIERADIHFEDTVVVAGCGPIGLGMIVGARAKSPKSVIALDLSEKKLELARLCGADTTFNPRDVDVVQAIRDLTDGYGADVYMEATGHPSAVVQGLELLRKLGTFVEFSVFSAPVTVDWSIIGDDKELDIRGAHLGPYCWPSAIRLIEDAVLPLDRICSHQFPLEKFDEAIAMVGALDSPSVKVSLLFE</sequence>